<dbReference type="AlphaFoldDB" id="A0A5P9P042"/>
<dbReference type="EMBL" id="CP045488">
    <property type="protein sequence ID" value="QFU81518.1"/>
    <property type="molecule type" value="Genomic_DNA"/>
</dbReference>
<dbReference type="RefSeq" id="WP_152938899.1">
    <property type="nucleotide sequence ID" value="NZ_CP045488.1"/>
</dbReference>
<keyword evidence="3" id="KW-1185">Reference proteome</keyword>
<evidence type="ECO:0000256" key="1">
    <source>
        <dbReference type="SAM" id="MobiDB-lite"/>
    </source>
</evidence>
<dbReference type="KEGG" id="nas:GCU68_02550"/>
<protein>
    <submittedName>
        <fullName evidence="2">Uncharacterized protein</fullName>
    </submittedName>
</protein>
<evidence type="ECO:0000313" key="2">
    <source>
        <dbReference type="EMBL" id="QFU81518.1"/>
    </source>
</evidence>
<name>A0A5P9P042_9EURY</name>
<sequence length="84" mass="9525">MSAEESLNSASEQIIKQDETYTHERHGPVKVTGIWQGVRSVDQARDTTEENMIVLRYTPLESSNHRTSLDCVDTLDEFLDAIDT</sequence>
<organism evidence="2 3">
    <name type="scientific">Natronorubrum aibiense</name>
    <dbReference type="NCBI Taxonomy" id="348826"/>
    <lineage>
        <taxon>Archaea</taxon>
        <taxon>Methanobacteriati</taxon>
        <taxon>Methanobacteriota</taxon>
        <taxon>Stenosarchaea group</taxon>
        <taxon>Halobacteria</taxon>
        <taxon>Halobacteriales</taxon>
        <taxon>Natrialbaceae</taxon>
        <taxon>Natronorubrum</taxon>
    </lineage>
</organism>
<dbReference type="Proteomes" id="UP000326170">
    <property type="component" value="Chromosome"/>
</dbReference>
<accession>A0A5P9P042</accession>
<evidence type="ECO:0000313" key="3">
    <source>
        <dbReference type="Proteomes" id="UP000326170"/>
    </source>
</evidence>
<feature type="compositionally biased region" description="Polar residues" evidence="1">
    <location>
        <begin position="1"/>
        <end position="14"/>
    </location>
</feature>
<feature type="region of interest" description="Disordered" evidence="1">
    <location>
        <begin position="1"/>
        <end position="26"/>
    </location>
</feature>
<dbReference type="GeneID" id="42299893"/>
<proteinExistence type="predicted"/>
<feature type="compositionally biased region" description="Basic and acidic residues" evidence="1">
    <location>
        <begin position="15"/>
        <end position="26"/>
    </location>
</feature>
<dbReference type="OrthoDB" id="196086at2157"/>
<gene>
    <name evidence="2" type="ORF">GCU68_02550</name>
</gene>
<reference evidence="2 3" key="1">
    <citation type="journal article" date="2007" name="Int. J. Syst. Evol. Microbiol.">
        <title>Natronorubrum sulfidifaciens sp. nov., an extremely haloalkaliphilic archaeon isolated from Aiding salt lake in Xin-Jiang, China.</title>
        <authorList>
            <person name="Cui H.L."/>
            <person name="Tohty D."/>
            <person name="Liu H.C."/>
            <person name="Liu S.J."/>
            <person name="Oren A."/>
            <person name="Zhou P.J."/>
        </authorList>
    </citation>
    <scope>NUCLEOTIDE SEQUENCE [LARGE SCALE GENOMIC DNA]</scope>
    <source>
        <strain evidence="2 3">7-3</strain>
    </source>
</reference>